<dbReference type="AlphaFoldDB" id="A0AA37BQL2"/>
<name>A0AA37BQL2_9ARCH</name>
<dbReference type="InterPro" id="IPR001959">
    <property type="entry name" value="Transposase"/>
</dbReference>
<reference evidence="2" key="1">
    <citation type="journal article" date="2014" name="Int. J. Syst. Evol. Microbiol.">
        <title>Complete genome sequence of Corynebacterium casei LMG S-19264T (=DSM 44701T), isolated from a smear-ripened cheese.</title>
        <authorList>
            <consortium name="US DOE Joint Genome Institute (JGI-PGF)"/>
            <person name="Walter F."/>
            <person name="Albersmeier A."/>
            <person name="Kalinowski J."/>
            <person name="Ruckert C."/>
        </authorList>
    </citation>
    <scope>NUCLEOTIDE SEQUENCE</scope>
    <source>
        <strain evidence="2">JCM 13583</strain>
    </source>
</reference>
<organism evidence="2 3">
    <name type="scientific">Thermogymnomonas acidicola</name>
    <dbReference type="NCBI Taxonomy" id="399579"/>
    <lineage>
        <taxon>Archaea</taxon>
        <taxon>Methanobacteriati</taxon>
        <taxon>Thermoplasmatota</taxon>
        <taxon>Thermoplasmata</taxon>
        <taxon>Thermoplasmatales</taxon>
        <taxon>Thermogymnomonas</taxon>
    </lineage>
</organism>
<keyword evidence="3" id="KW-1185">Reference proteome</keyword>
<protein>
    <recommendedName>
        <fullName evidence="1">Probable transposase IS891/IS1136/IS1341 domain-containing protein</fullName>
    </recommendedName>
</protein>
<reference evidence="2" key="2">
    <citation type="submission" date="2022-09" db="EMBL/GenBank/DDBJ databases">
        <authorList>
            <person name="Sun Q."/>
            <person name="Ohkuma M."/>
        </authorList>
    </citation>
    <scope>NUCLEOTIDE SEQUENCE</scope>
    <source>
        <strain evidence="2">JCM 13583</strain>
    </source>
</reference>
<feature type="domain" description="Probable transposase IS891/IS1136/IS1341" evidence="1">
    <location>
        <begin position="25"/>
        <end position="84"/>
    </location>
</feature>
<dbReference type="Pfam" id="PF01385">
    <property type="entry name" value="OrfB_IS605"/>
    <property type="match status" value="1"/>
</dbReference>
<evidence type="ECO:0000259" key="1">
    <source>
        <dbReference type="Pfam" id="PF01385"/>
    </source>
</evidence>
<proteinExistence type="predicted"/>
<dbReference type="Proteomes" id="UP000632195">
    <property type="component" value="Unassembled WGS sequence"/>
</dbReference>
<evidence type="ECO:0000313" key="3">
    <source>
        <dbReference type="Proteomes" id="UP000632195"/>
    </source>
</evidence>
<accession>A0AA37BQL2</accession>
<evidence type="ECO:0000313" key="2">
    <source>
        <dbReference type="EMBL" id="GGM68251.1"/>
    </source>
</evidence>
<comment type="caution">
    <text evidence="2">The sequence shown here is derived from an EMBL/GenBank/DDBJ whole genome shotgun (WGS) entry which is preliminary data.</text>
</comment>
<sequence length="86" mass="9293">MGVETTKKGKQSRHVIHGERKSIQVASPKGNRTASIDLGINVLASVVVVDGTWLLYSGVRAKEGHFYFEKRVAGVQSLADEAKNIG</sequence>
<dbReference type="RefSeq" id="WP_075057744.1">
    <property type="nucleotide sequence ID" value="NZ_BMNY01000001.1"/>
</dbReference>
<gene>
    <name evidence="2" type="ORF">GCM10007108_02920</name>
</gene>
<dbReference type="EMBL" id="BMNY01000001">
    <property type="protein sequence ID" value="GGM68251.1"/>
    <property type="molecule type" value="Genomic_DNA"/>
</dbReference>